<proteinExistence type="predicted"/>
<evidence type="ECO:0000313" key="1">
    <source>
        <dbReference type="EMBL" id="KRR28851.1"/>
    </source>
</evidence>
<protein>
    <recommendedName>
        <fullName evidence="3">Thiol-disulfide oxidoreductase</fullName>
    </recommendedName>
</protein>
<dbReference type="Pfam" id="PF04134">
    <property type="entry name" value="DCC1-like"/>
    <property type="match status" value="1"/>
</dbReference>
<gene>
    <name evidence="1" type="ORF">CQ13_39145</name>
</gene>
<reference evidence="1 2" key="1">
    <citation type="submission" date="2014-03" db="EMBL/GenBank/DDBJ databases">
        <title>Bradyrhizobium valentinum sp. nov., isolated from effective nodules of Lupinus mariae-josephae, a lupine endemic of basic-lime soils in Eastern Spain.</title>
        <authorList>
            <person name="Duran D."/>
            <person name="Rey L."/>
            <person name="Navarro A."/>
            <person name="Busquets A."/>
            <person name="Imperial J."/>
            <person name="Ruiz-Argueso T."/>
        </authorList>
    </citation>
    <scope>NUCLEOTIDE SEQUENCE [LARGE SCALE GENOMIC DNA]</scope>
    <source>
        <strain evidence="1 2">Ro19</strain>
    </source>
</reference>
<dbReference type="GO" id="GO:0015035">
    <property type="term" value="F:protein-disulfide reductase activity"/>
    <property type="evidence" value="ECO:0007669"/>
    <property type="project" value="InterPro"/>
</dbReference>
<evidence type="ECO:0008006" key="3">
    <source>
        <dbReference type="Google" id="ProtNLM"/>
    </source>
</evidence>
<sequence>MNSPHGLILFDGVCVLCSRGCRFVSKRDRRGYFRFVPIQLAEGRPLAQQLGIDPDHPDSFAFLANGQAYVKSEAVLRIARELPRWQWTWVFQFIPRVIRDAIYDLVARNRYRWFGRRDACILPNSDRSWPS</sequence>
<accession>A0A0R3NFW3</accession>
<dbReference type="Proteomes" id="UP000052023">
    <property type="component" value="Unassembled WGS sequence"/>
</dbReference>
<dbReference type="InterPro" id="IPR007263">
    <property type="entry name" value="DCC1-like"/>
</dbReference>
<dbReference type="InterPro" id="IPR052927">
    <property type="entry name" value="DCC_oxidoreductase"/>
</dbReference>
<dbReference type="EMBL" id="LLYA01000058">
    <property type="protein sequence ID" value="KRR28851.1"/>
    <property type="molecule type" value="Genomic_DNA"/>
</dbReference>
<comment type="caution">
    <text evidence="1">The sequence shown here is derived from an EMBL/GenBank/DDBJ whole genome shotgun (WGS) entry which is preliminary data.</text>
</comment>
<dbReference type="AlphaFoldDB" id="A0A0R3NFW3"/>
<dbReference type="PANTHER" id="PTHR33639">
    <property type="entry name" value="THIOL-DISULFIDE OXIDOREDUCTASE DCC"/>
    <property type="match status" value="1"/>
</dbReference>
<name>A0A0R3NFW3_9BRAD</name>
<dbReference type="PANTHER" id="PTHR33639:SF2">
    <property type="entry name" value="DUF393 DOMAIN-CONTAINING PROTEIN"/>
    <property type="match status" value="1"/>
</dbReference>
<evidence type="ECO:0000313" key="2">
    <source>
        <dbReference type="Proteomes" id="UP000052023"/>
    </source>
</evidence>
<organism evidence="1 2">
    <name type="scientific">Bradyrhizobium retamae</name>
    <dbReference type="NCBI Taxonomy" id="1300035"/>
    <lineage>
        <taxon>Bacteria</taxon>
        <taxon>Pseudomonadati</taxon>
        <taxon>Pseudomonadota</taxon>
        <taxon>Alphaproteobacteria</taxon>
        <taxon>Hyphomicrobiales</taxon>
        <taxon>Nitrobacteraceae</taxon>
        <taxon>Bradyrhizobium</taxon>
    </lineage>
</organism>
<keyword evidence="2" id="KW-1185">Reference proteome</keyword>